<name>A0ABR6Q1Y0_9FLAO</name>
<dbReference type="EMBL" id="JACHKS010000001">
    <property type="protein sequence ID" value="MBB6331975.1"/>
    <property type="molecule type" value="Genomic_DNA"/>
</dbReference>
<accession>A0ABR6Q1Y0</accession>
<keyword evidence="2" id="KW-1185">Reference proteome</keyword>
<sequence length="57" mass="6521">MGFKAKINPEGGRDLFFNQINSSFFRSEIIRSKNEVDISFLVFAAEESVLLFSITFL</sequence>
<dbReference type="Proteomes" id="UP000587367">
    <property type="component" value="Unassembled WGS sequence"/>
</dbReference>
<dbReference type="RefSeq" id="WP_167510679.1">
    <property type="nucleotide sequence ID" value="NZ_JACHKS010000001.1"/>
</dbReference>
<proteinExistence type="predicted"/>
<gene>
    <name evidence="1" type="ORF">HNP24_002925</name>
</gene>
<protein>
    <submittedName>
        <fullName evidence="1">Uncharacterized protein</fullName>
    </submittedName>
</protein>
<evidence type="ECO:0000313" key="2">
    <source>
        <dbReference type="Proteomes" id="UP000587367"/>
    </source>
</evidence>
<comment type="caution">
    <text evidence="1">The sequence shown here is derived from an EMBL/GenBank/DDBJ whole genome shotgun (WGS) entry which is preliminary data.</text>
</comment>
<organism evidence="1 2">
    <name type="scientific">Chryseobacterium sediminis</name>
    <dbReference type="NCBI Taxonomy" id="1679494"/>
    <lineage>
        <taxon>Bacteria</taxon>
        <taxon>Pseudomonadati</taxon>
        <taxon>Bacteroidota</taxon>
        <taxon>Flavobacteriia</taxon>
        <taxon>Flavobacteriales</taxon>
        <taxon>Weeksellaceae</taxon>
        <taxon>Chryseobacterium group</taxon>
        <taxon>Chryseobacterium</taxon>
    </lineage>
</organism>
<evidence type="ECO:0000313" key="1">
    <source>
        <dbReference type="EMBL" id="MBB6331975.1"/>
    </source>
</evidence>
<reference evidence="1 2" key="1">
    <citation type="submission" date="2020-08" db="EMBL/GenBank/DDBJ databases">
        <title>Functional genomics of gut bacteria from endangered species of beetles.</title>
        <authorList>
            <person name="Carlos-Shanley C."/>
        </authorList>
    </citation>
    <scope>NUCLEOTIDE SEQUENCE [LARGE SCALE GENOMIC DNA]</scope>
    <source>
        <strain evidence="1 2">S00068</strain>
    </source>
</reference>